<keyword evidence="2" id="KW-0732">Signal</keyword>
<sequence length="78" mass="8640">MQLISLLFVAFLTALAVASPPRAAQLGILPGGLRKRRLLRRDSRAHGPRFGLQQPPRPSLRRRTRLSRSVRAAAAPSY</sequence>
<protein>
    <recommendedName>
        <fullName evidence="5">Secreted protein</fullName>
    </recommendedName>
</protein>
<name>A0A550CYB1_9AGAR</name>
<evidence type="ECO:0000313" key="3">
    <source>
        <dbReference type="EMBL" id="TRM69785.1"/>
    </source>
</evidence>
<evidence type="ECO:0000313" key="4">
    <source>
        <dbReference type="Proteomes" id="UP000320762"/>
    </source>
</evidence>
<organism evidence="3 4">
    <name type="scientific">Schizophyllum amplum</name>
    <dbReference type="NCBI Taxonomy" id="97359"/>
    <lineage>
        <taxon>Eukaryota</taxon>
        <taxon>Fungi</taxon>
        <taxon>Dikarya</taxon>
        <taxon>Basidiomycota</taxon>
        <taxon>Agaricomycotina</taxon>
        <taxon>Agaricomycetes</taxon>
        <taxon>Agaricomycetidae</taxon>
        <taxon>Agaricales</taxon>
        <taxon>Schizophyllaceae</taxon>
        <taxon>Schizophyllum</taxon>
    </lineage>
</organism>
<evidence type="ECO:0000256" key="2">
    <source>
        <dbReference type="SAM" id="SignalP"/>
    </source>
</evidence>
<feature type="region of interest" description="Disordered" evidence="1">
    <location>
        <begin position="42"/>
        <end position="78"/>
    </location>
</feature>
<dbReference type="EMBL" id="VDMD01000001">
    <property type="protein sequence ID" value="TRM69785.1"/>
    <property type="molecule type" value="Genomic_DNA"/>
</dbReference>
<feature type="signal peptide" evidence="2">
    <location>
        <begin position="1"/>
        <end position="18"/>
    </location>
</feature>
<dbReference type="AlphaFoldDB" id="A0A550CYB1"/>
<gene>
    <name evidence="3" type="ORF">BD626DRAFT_475284</name>
</gene>
<reference evidence="3 4" key="1">
    <citation type="journal article" date="2019" name="New Phytol.">
        <title>Comparative genomics reveals unique wood-decay strategies and fruiting body development in the Schizophyllaceae.</title>
        <authorList>
            <person name="Almasi E."/>
            <person name="Sahu N."/>
            <person name="Krizsan K."/>
            <person name="Balint B."/>
            <person name="Kovacs G.M."/>
            <person name="Kiss B."/>
            <person name="Cseklye J."/>
            <person name="Drula E."/>
            <person name="Henrissat B."/>
            <person name="Nagy I."/>
            <person name="Chovatia M."/>
            <person name="Adam C."/>
            <person name="LaButti K."/>
            <person name="Lipzen A."/>
            <person name="Riley R."/>
            <person name="Grigoriev I.V."/>
            <person name="Nagy L.G."/>
        </authorList>
    </citation>
    <scope>NUCLEOTIDE SEQUENCE [LARGE SCALE GENOMIC DNA]</scope>
    <source>
        <strain evidence="3 4">NL-1724</strain>
    </source>
</reference>
<proteinExistence type="predicted"/>
<comment type="caution">
    <text evidence="3">The sequence shown here is derived from an EMBL/GenBank/DDBJ whole genome shotgun (WGS) entry which is preliminary data.</text>
</comment>
<evidence type="ECO:0008006" key="5">
    <source>
        <dbReference type="Google" id="ProtNLM"/>
    </source>
</evidence>
<dbReference type="Proteomes" id="UP000320762">
    <property type="component" value="Unassembled WGS sequence"/>
</dbReference>
<feature type="chain" id="PRO_5022141981" description="Secreted protein" evidence="2">
    <location>
        <begin position="19"/>
        <end position="78"/>
    </location>
</feature>
<accession>A0A550CYB1</accession>
<feature type="compositionally biased region" description="Low complexity" evidence="1">
    <location>
        <begin position="69"/>
        <end position="78"/>
    </location>
</feature>
<keyword evidence="4" id="KW-1185">Reference proteome</keyword>
<evidence type="ECO:0000256" key="1">
    <source>
        <dbReference type="SAM" id="MobiDB-lite"/>
    </source>
</evidence>
<feature type="compositionally biased region" description="Basic residues" evidence="1">
    <location>
        <begin position="59"/>
        <end position="68"/>
    </location>
</feature>